<protein>
    <recommendedName>
        <fullName evidence="3">Fibronectin type-III domain-containing protein</fullName>
    </recommendedName>
</protein>
<dbReference type="CDD" id="cd00063">
    <property type="entry name" value="FN3"/>
    <property type="match status" value="1"/>
</dbReference>
<feature type="domain" description="Fibronectin type-III" evidence="3">
    <location>
        <begin position="6"/>
        <end position="98"/>
    </location>
</feature>
<sequence length="1026" mass="120477">MIKAPSITGLKIKKLSANQVQLTWDSVGGNFYYLIEYAYVPKSGRLHWESLGYTKDTMWFEEKSIAPNTKYKFRISSTFNGFTPSDWVETEVFETFDTNVYLISKMVEFLPNNYFIRRKLGQNDKRYIDFNDETIQASLMVENFRYDPEIQNISNFSRFIMTDPERHEIQGPVPVVCSDEKRVMLTEIDGVLYAMERWQPVVKVSNDRGQNWIYYKAFNGRVGNPMSKTCTYQNDSTTYVLGYTEVFYGRKPSAIRFSSDIERWSNNIDTFAQQDFNSKVGFPVELFSHFALYPADITMKVEAQACNSRWLYAVARDKVRRIDIVVTPLDADGRNAWDPETYRITGDDLAITKKLDMLNEKMYALVVGRLKGANLDPTIQKNVDYSADIKGVYQFDDVTLKWNRVFGNTKEERDLINEFSNMSTNGKDIFFSSMKFKFPGTLKDEHTMQKYPTKVSDAVRFNSVPGYNSTKKIHFNLMRSEDGINWKRSYQRYYNEAIFSWMRRSHTRTWITHDMRAAVIYEEFAYTKTLDPDKEIQKEIWDTGTVTFNLPDVRFENFIKYTNGIMIHNINGDVIGYYELPYRSKDTLNIFWKPSNTMMICELQNQERVEPFKPKLEDGLRDPDLRPLIDTMAPEEYIYDDGLFRQFNDYYLQFISEGTDSYYNKLLNLIKNKYPREADSYEYLWSEIRRRNIYLDKEKREQVVKFFETRSTDFYSTKGIKESYTFLFKLLYNEDVEIDFESSVGIDYDIIVESANIDQDIVGRTVYTPTGRANVTYYERLYEEGMLKWKITIHNLIGEFMAGQELKSERTRFTGTITRGVRGKEVSYSSIDYLNRKRSYYVMKIKSQLSMSRYKDDVIRFVHPVGFGFVGITLLTMFVNAGLSMRHSETILTLFKTLRWDAGLPSEYPEMLPRKDLNGNIMFNEYNVMLEDPNPLKGAYDVKEWEDQAKSELGLTVKYDSIEATVNGKKPSERRVKWSPQFDGSWSRFSALRHLVDQRYKDDLGNPRDVSHAVPKRQPTQYKVPE</sequence>
<keyword evidence="2" id="KW-0812">Transmembrane</keyword>
<gene>
    <name evidence="4" type="ORF">EHEKIMEA_00259</name>
</gene>
<evidence type="ECO:0000256" key="1">
    <source>
        <dbReference type="SAM" id="MobiDB-lite"/>
    </source>
</evidence>
<dbReference type="Pfam" id="PF21456">
    <property type="entry name" value="Gp7_6th"/>
    <property type="match status" value="1"/>
</dbReference>
<dbReference type="PROSITE" id="PS50853">
    <property type="entry name" value="FN3"/>
    <property type="match status" value="1"/>
</dbReference>
<dbReference type="InterPro" id="IPR048812">
    <property type="entry name" value="Gp7_dom_VI"/>
</dbReference>
<dbReference type="Proteomes" id="UP000832072">
    <property type="component" value="Segment"/>
</dbReference>
<feature type="transmembrane region" description="Helical" evidence="2">
    <location>
        <begin position="861"/>
        <end position="883"/>
    </location>
</feature>
<proteinExistence type="predicted"/>
<dbReference type="Gene3D" id="2.60.40.10">
    <property type="entry name" value="Immunoglobulins"/>
    <property type="match status" value="1"/>
</dbReference>
<accession>A0AAE9G7Z9</accession>
<feature type="compositionally biased region" description="Basic and acidic residues" evidence="1">
    <location>
        <begin position="1000"/>
        <end position="1011"/>
    </location>
</feature>
<dbReference type="EMBL" id="OM638103">
    <property type="protein sequence ID" value="UNY47141.1"/>
    <property type="molecule type" value="Genomic_DNA"/>
</dbReference>
<dbReference type="InterPro" id="IPR036116">
    <property type="entry name" value="FN3_sf"/>
</dbReference>
<evidence type="ECO:0000256" key="2">
    <source>
        <dbReference type="SAM" id="Phobius"/>
    </source>
</evidence>
<dbReference type="InterPro" id="IPR003961">
    <property type="entry name" value="FN3_dom"/>
</dbReference>
<keyword evidence="2" id="KW-1133">Transmembrane helix</keyword>
<dbReference type="Pfam" id="PF21428">
    <property type="entry name" value="Gp7_helical"/>
    <property type="match status" value="1"/>
</dbReference>
<dbReference type="SUPFAM" id="SSF49265">
    <property type="entry name" value="Fibronectin type III"/>
    <property type="match status" value="1"/>
</dbReference>
<dbReference type="InterPro" id="IPR013783">
    <property type="entry name" value="Ig-like_fold"/>
</dbReference>
<organism evidence="4 5">
    <name type="scientific">Cronobacter phage LPCS28</name>
    <dbReference type="NCBI Taxonomy" id="2924885"/>
    <lineage>
        <taxon>Viruses</taxon>
        <taxon>Duplodnaviria</taxon>
        <taxon>Heunggongvirae</taxon>
        <taxon>Uroviricota</taxon>
        <taxon>Caudoviricetes</taxon>
        <taxon>Pantevenvirales</taxon>
        <taxon>Straboviridae</taxon>
        <taxon>Nanhuvirus</taxon>
        <taxon>Nanhuvirus LPCS28</taxon>
    </lineage>
</organism>
<name>A0AAE9G7Z9_9CAUD</name>
<dbReference type="InterPro" id="IPR048811">
    <property type="entry name" value="Gp7_dom_V"/>
</dbReference>
<evidence type="ECO:0000313" key="5">
    <source>
        <dbReference type="Proteomes" id="UP000832072"/>
    </source>
</evidence>
<evidence type="ECO:0000313" key="4">
    <source>
        <dbReference type="EMBL" id="UNY47141.1"/>
    </source>
</evidence>
<feature type="region of interest" description="Disordered" evidence="1">
    <location>
        <begin position="1000"/>
        <end position="1026"/>
    </location>
</feature>
<reference evidence="4 5" key="1">
    <citation type="submission" date="2022-02" db="EMBL/GenBank/DDBJ databases">
        <authorList>
            <person name="Tian F."/>
            <person name="Li J."/>
            <person name="Li F."/>
            <person name="Tong Y."/>
        </authorList>
    </citation>
    <scope>NUCLEOTIDE SEQUENCE [LARGE SCALE GENOMIC DNA]</scope>
</reference>
<dbReference type="Pfam" id="PF21427">
    <property type="entry name" value="Gp7_5th"/>
    <property type="match status" value="1"/>
</dbReference>
<keyword evidence="5" id="KW-1185">Reference proteome</keyword>
<evidence type="ECO:0000259" key="3">
    <source>
        <dbReference type="PROSITE" id="PS50853"/>
    </source>
</evidence>
<keyword evidence="2" id="KW-0472">Membrane</keyword>
<dbReference type="InterPro" id="IPR048810">
    <property type="entry name" value="Gp7_helical"/>
</dbReference>